<feature type="region of interest" description="Disordered" evidence="7">
    <location>
        <begin position="1"/>
        <end position="187"/>
    </location>
</feature>
<comment type="similarity">
    <text evidence="2">Belongs to the FKBP-type PPIase family.</text>
</comment>
<evidence type="ECO:0000256" key="3">
    <source>
        <dbReference type="ARBA" id="ARBA00013194"/>
    </source>
</evidence>
<feature type="compositionally biased region" description="Basic and acidic residues" evidence="7">
    <location>
        <begin position="75"/>
        <end position="84"/>
    </location>
</feature>
<dbReference type="Proteomes" id="UP001212421">
    <property type="component" value="Chromosome"/>
</dbReference>
<dbReference type="GO" id="GO:0003755">
    <property type="term" value="F:peptidyl-prolyl cis-trans isomerase activity"/>
    <property type="evidence" value="ECO:0007669"/>
    <property type="project" value="UniProtKB-EC"/>
</dbReference>
<feature type="compositionally biased region" description="Basic and acidic residues" evidence="7">
    <location>
        <begin position="141"/>
        <end position="150"/>
    </location>
</feature>
<feature type="domain" description="PPIase FKBP-type" evidence="8">
    <location>
        <begin position="324"/>
        <end position="416"/>
    </location>
</feature>
<evidence type="ECO:0000259" key="8">
    <source>
        <dbReference type="PROSITE" id="PS50059"/>
    </source>
</evidence>
<dbReference type="InterPro" id="IPR046357">
    <property type="entry name" value="PPIase_dom_sf"/>
</dbReference>
<evidence type="ECO:0000256" key="2">
    <source>
        <dbReference type="ARBA" id="ARBA00006577"/>
    </source>
</evidence>
<dbReference type="InterPro" id="IPR001179">
    <property type="entry name" value="PPIase_FKBP_dom"/>
</dbReference>
<feature type="compositionally biased region" description="Basic residues" evidence="7">
    <location>
        <begin position="11"/>
        <end position="40"/>
    </location>
</feature>
<dbReference type="SUPFAM" id="SSF54534">
    <property type="entry name" value="FKBP-like"/>
    <property type="match status" value="2"/>
</dbReference>
<accession>A0ABY7NA37</accession>
<feature type="domain" description="PPIase FKBP-type" evidence="8">
    <location>
        <begin position="471"/>
        <end position="559"/>
    </location>
</feature>
<evidence type="ECO:0000256" key="4">
    <source>
        <dbReference type="ARBA" id="ARBA00023110"/>
    </source>
</evidence>
<dbReference type="EMBL" id="CP075584">
    <property type="protein sequence ID" value="WBM79335.1"/>
    <property type="molecule type" value="Genomic_DNA"/>
</dbReference>
<evidence type="ECO:0000256" key="7">
    <source>
        <dbReference type="SAM" id="MobiDB-lite"/>
    </source>
</evidence>
<keyword evidence="10" id="KW-1185">Reference proteome</keyword>
<gene>
    <name evidence="9" type="ORF">KIV56_13065</name>
</gene>
<feature type="compositionally biased region" description="Basic residues" evidence="7">
    <location>
        <begin position="85"/>
        <end position="99"/>
    </location>
</feature>
<evidence type="ECO:0000313" key="9">
    <source>
        <dbReference type="EMBL" id="WBM79335.1"/>
    </source>
</evidence>
<evidence type="ECO:0000256" key="5">
    <source>
        <dbReference type="ARBA" id="ARBA00023235"/>
    </source>
</evidence>
<feature type="compositionally biased region" description="Basic and acidic residues" evidence="7">
    <location>
        <begin position="159"/>
        <end position="173"/>
    </location>
</feature>
<proteinExistence type="inferred from homology"/>
<feature type="compositionally biased region" description="Basic residues" evidence="7">
    <location>
        <begin position="48"/>
        <end position="59"/>
    </location>
</feature>
<evidence type="ECO:0000313" key="10">
    <source>
        <dbReference type="Proteomes" id="UP001212421"/>
    </source>
</evidence>
<dbReference type="PROSITE" id="PS50059">
    <property type="entry name" value="FKBP_PPIASE"/>
    <property type="match status" value="2"/>
</dbReference>
<name>A0ABY7NA37_9MICO</name>
<evidence type="ECO:0000256" key="6">
    <source>
        <dbReference type="PROSITE-ProRule" id="PRU00277"/>
    </source>
</evidence>
<organism evidence="9 10">
    <name type="scientific">Cryobacterium breve</name>
    <dbReference type="NCBI Taxonomy" id="1259258"/>
    <lineage>
        <taxon>Bacteria</taxon>
        <taxon>Bacillati</taxon>
        <taxon>Actinomycetota</taxon>
        <taxon>Actinomycetes</taxon>
        <taxon>Micrococcales</taxon>
        <taxon>Microbacteriaceae</taxon>
        <taxon>Cryobacterium</taxon>
    </lineage>
</organism>
<protein>
    <recommendedName>
        <fullName evidence="3 6">peptidylprolyl isomerase</fullName>
        <ecNumber evidence="3 6">5.2.1.8</ecNumber>
    </recommendedName>
</protein>
<dbReference type="Pfam" id="PF00254">
    <property type="entry name" value="FKBP_C"/>
    <property type="match status" value="2"/>
</dbReference>
<sequence>MQPGSDPVARRPGRLRPARGSLRRRGRAGGRRQRAGGHLHHAADRREHRTHRHDGRHRRPGADRRLRGTRRRVLQRQDRGEDRRPRIRARHLGTRHRSTRPGEPCRAGRDPARHPQRRHLLDGRLPGRRRREPGGCLGSAGEHRAGPPRERQRRHRRGRADGGGDRPRRDRCSGDWGSRHQRRVASSVGLPRAGIRYRKPAVCPPPTGRFRLLIDAWFILTEAHHRRDHSRNRKISVRKLPALLTVATVAVLALTGCSGSPSSTPTASAAAALTCTDPGTSSDAVKVAGDAGVEPTVTFTAPLAATATERTVITKGDGDAVNTGDAVEIAYTAYNATSGAKLNAGGYGTAAGLTVTVAETGSVIPGILKGIACSNIGSRVAVVVPPVDAFGTTGNTDLKVAATDNIIFVIDVKGKVPTRASGADQAPQDGFPTVALADDGAPTITVPKSDAPTELKTEVLKKGDGATVADGATVTVQYAGVVWATGKVFDQSWGKGGPATFATANVVPGFAQGLVGQTVGSQVVIVIPPALGYGATGNTTAGISATDTLVFVVDILATA</sequence>
<dbReference type="PANTHER" id="PTHR43811">
    <property type="entry name" value="FKBP-TYPE PEPTIDYL-PROLYL CIS-TRANS ISOMERASE FKPA"/>
    <property type="match status" value="1"/>
</dbReference>
<dbReference type="Gene3D" id="3.10.50.40">
    <property type="match status" value="2"/>
</dbReference>
<keyword evidence="5 6" id="KW-0413">Isomerase</keyword>
<reference evidence="9 10" key="1">
    <citation type="submission" date="2021-05" db="EMBL/GenBank/DDBJ databases">
        <authorList>
            <person name="Kumar R."/>
            <person name="Kumar A."/>
            <person name="Mukhia S."/>
        </authorList>
    </citation>
    <scope>NUCLEOTIDE SEQUENCE [LARGE SCALE GENOMIC DNA]</scope>
    <source>
        <strain evidence="9 10">ERMR7:08</strain>
    </source>
</reference>
<dbReference type="EC" id="5.2.1.8" evidence="3 6"/>
<keyword evidence="4 6" id="KW-0697">Rotamase</keyword>
<comment type="catalytic activity">
    <reaction evidence="1 6">
        <text>[protein]-peptidylproline (omega=180) = [protein]-peptidylproline (omega=0)</text>
        <dbReference type="Rhea" id="RHEA:16237"/>
        <dbReference type="Rhea" id="RHEA-COMP:10747"/>
        <dbReference type="Rhea" id="RHEA-COMP:10748"/>
        <dbReference type="ChEBI" id="CHEBI:83833"/>
        <dbReference type="ChEBI" id="CHEBI:83834"/>
        <dbReference type="EC" id="5.2.1.8"/>
    </reaction>
</comment>
<dbReference type="PANTHER" id="PTHR43811:SF19">
    <property type="entry name" value="39 KDA FK506-BINDING NUCLEAR PROTEIN"/>
    <property type="match status" value="1"/>
</dbReference>
<evidence type="ECO:0000256" key="1">
    <source>
        <dbReference type="ARBA" id="ARBA00000971"/>
    </source>
</evidence>